<evidence type="ECO:0000256" key="1">
    <source>
        <dbReference type="ARBA" id="ARBA00002219"/>
    </source>
</evidence>
<comment type="caution">
    <text evidence="9">The sequence shown here is derived from an EMBL/GenBank/DDBJ whole genome shotgun (WGS) entry which is preliminary data.</text>
</comment>
<sequence length="145" mass="16323">MSNLAYKKLTLQSSTYQTSRGEILSSDKAVDGINSTNTYHFCAHTMKEARPYWYVDLGQEYCLKYVEIVNRGDCCHARLHDVEVTVAGSNKNFTKRCGFFKGPGSASQIIVLQCPKGTRGRYVKLQIIEGRNNFLTLCEVKVIGK</sequence>
<proteinExistence type="inferred from homology"/>
<evidence type="ECO:0000256" key="2">
    <source>
        <dbReference type="ARBA" id="ARBA00010147"/>
    </source>
</evidence>
<protein>
    <recommendedName>
        <fullName evidence="8">Fucolectin tachylectin-4 pentraxin-1 domain-containing protein</fullName>
    </recommendedName>
</protein>
<feature type="domain" description="Fucolectin tachylectin-4 pentraxin-1" evidence="8">
    <location>
        <begin position="1"/>
        <end position="144"/>
    </location>
</feature>
<dbReference type="GO" id="GO:0042806">
    <property type="term" value="F:fucose binding"/>
    <property type="evidence" value="ECO:0007669"/>
    <property type="project" value="UniProtKB-ARBA"/>
</dbReference>
<dbReference type="EMBL" id="VSWD01000001">
    <property type="protein sequence ID" value="KAK3108454.1"/>
    <property type="molecule type" value="Genomic_DNA"/>
</dbReference>
<dbReference type="PANTHER" id="PTHR45713">
    <property type="entry name" value="FTP DOMAIN-CONTAINING PROTEIN"/>
    <property type="match status" value="1"/>
</dbReference>
<comment type="similarity">
    <text evidence="2">Belongs to the fucolectin family.</text>
</comment>
<dbReference type="PANTHER" id="PTHR45713:SF11">
    <property type="entry name" value="FUCOLECTIN TACHYLECTIN-4 PENTRAXIN-1 DOMAIN-CONTAINING PROTEIN"/>
    <property type="match status" value="1"/>
</dbReference>
<dbReference type="GO" id="GO:0010185">
    <property type="term" value="P:regulation of cellular defense response"/>
    <property type="evidence" value="ECO:0007669"/>
    <property type="project" value="UniProtKB-ARBA"/>
</dbReference>
<keyword evidence="5" id="KW-0430">Lectin</keyword>
<dbReference type="Pfam" id="PF22633">
    <property type="entry name" value="F5_F8_type_C_2"/>
    <property type="match status" value="1"/>
</dbReference>
<evidence type="ECO:0000313" key="10">
    <source>
        <dbReference type="Proteomes" id="UP001186944"/>
    </source>
</evidence>
<keyword evidence="7" id="KW-1015">Disulfide bond</keyword>
<dbReference type="GO" id="GO:0046872">
    <property type="term" value="F:metal ion binding"/>
    <property type="evidence" value="ECO:0007669"/>
    <property type="project" value="UniProtKB-KW"/>
</dbReference>
<accession>A0AA88YNF8</accession>
<evidence type="ECO:0000256" key="7">
    <source>
        <dbReference type="ARBA" id="ARBA00023157"/>
    </source>
</evidence>
<evidence type="ECO:0000256" key="5">
    <source>
        <dbReference type="ARBA" id="ARBA00022734"/>
    </source>
</evidence>
<gene>
    <name evidence="9" type="ORF">FSP39_008237</name>
</gene>
<dbReference type="GO" id="GO:0001868">
    <property type="term" value="P:regulation of complement activation, lectin pathway"/>
    <property type="evidence" value="ECO:0007669"/>
    <property type="project" value="UniProtKB-ARBA"/>
</dbReference>
<dbReference type="Proteomes" id="UP001186944">
    <property type="component" value="Unassembled WGS sequence"/>
</dbReference>
<evidence type="ECO:0000259" key="8">
    <source>
        <dbReference type="SMART" id="SM00607"/>
    </source>
</evidence>
<evidence type="ECO:0000313" key="9">
    <source>
        <dbReference type="EMBL" id="KAK3108454.1"/>
    </source>
</evidence>
<dbReference type="InterPro" id="IPR006585">
    <property type="entry name" value="FTP1"/>
</dbReference>
<organism evidence="9 10">
    <name type="scientific">Pinctada imbricata</name>
    <name type="common">Atlantic pearl-oyster</name>
    <name type="synonym">Pinctada martensii</name>
    <dbReference type="NCBI Taxonomy" id="66713"/>
    <lineage>
        <taxon>Eukaryota</taxon>
        <taxon>Metazoa</taxon>
        <taxon>Spiralia</taxon>
        <taxon>Lophotrochozoa</taxon>
        <taxon>Mollusca</taxon>
        <taxon>Bivalvia</taxon>
        <taxon>Autobranchia</taxon>
        <taxon>Pteriomorphia</taxon>
        <taxon>Pterioida</taxon>
        <taxon>Pterioidea</taxon>
        <taxon>Pteriidae</taxon>
        <taxon>Pinctada</taxon>
    </lineage>
</organism>
<comment type="subunit">
    <text evidence="3">Homotrimer.</text>
</comment>
<dbReference type="SMART" id="SM00607">
    <property type="entry name" value="FTP"/>
    <property type="match status" value="1"/>
</dbReference>
<evidence type="ECO:0000256" key="3">
    <source>
        <dbReference type="ARBA" id="ARBA00011233"/>
    </source>
</evidence>
<dbReference type="InterPro" id="IPR051941">
    <property type="entry name" value="BG_Antigen-Binding_Lectin"/>
</dbReference>
<name>A0AA88YNF8_PINIB</name>
<keyword evidence="4" id="KW-0479">Metal-binding</keyword>
<dbReference type="SUPFAM" id="SSF49785">
    <property type="entry name" value="Galactose-binding domain-like"/>
    <property type="match status" value="1"/>
</dbReference>
<evidence type="ECO:0000256" key="4">
    <source>
        <dbReference type="ARBA" id="ARBA00022723"/>
    </source>
</evidence>
<keyword evidence="10" id="KW-1185">Reference proteome</keyword>
<dbReference type="AlphaFoldDB" id="A0AA88YNF8"/>
<evidence type="ECO:0000256" key="6">
    <source>
        <dbReference type="ARBA" id="ARBA00022837"/>
    </source>
</evidence>
<dbReference type="InterPro" id="IPR008979">
    <property type="entry name" value="Galactose-bd-like_sf"/>
</dbReference>
<dbReference type="Gene3D" id="2.60.120.260">
    <property type="entry name" value="Galactose-binding domain-like"/>
    <property type="match status" value="1"/>
</dbReference>
<comment type="function">
    <text evidence="1">Acts as a defensive agent. Recognizes blood group fucosylated oligosaccharides including A, B, H and Lewis B-type antigens. Does not recognize Lewis A antigen and has low affinity for monovalent haptens.</text>
</comment>
<keyword evidence="6" id="KW-0106">Calcium</keyword>
<reference evidence="9" key="1">
    <citation type="submission" date="2019-08" db="EMBL/GenBank/DDBJ databases">
        <title>The improved chromosome-level genome for the pearl oyster Pinctada fucata martensii using PacBio sequencing and Hi-C.</title>
        <authorList>
            <person name="Zheng Z."/>
        </authorList>
    </citation>
    <scope>NUCLEOTIDE SEQUENCE</scope>
    <source>
        <strain evidence="9">ZZ-2019</strain>
        <tissue evidence="9">Adductor muscle</tissue>
    </source>
</reference>